<dbReference type="RefSeq" id="WP_257318392.1">
    <property type="nucleotide sequence ID" value="NZ_JANFDG010000052.1"/>
</dbReference>
<sequence>MVTVPVIGLYPALTRRWAPEAAEPRISAQKRALSCVGRIRPVEDVVTERSTPAPASEPGAALAPMRNR</sequence>
<evidence type="ECO:0000313" key="3">
    <source>
        <dbReference type="Proteomes" id="UP001595377"/>
    </source>
</evidence>
<gene>
    <name evidence="2" type="ORF">ACFOHH_05350</name>
</gene>
<dbReference type="EMBL" id="JBHRSP010000008">
    <property type="protein sequence ID" value="MFC3072529.1"/>
    <property type="molecule type" value="Genomic_DNA"/>
</dbReference>
<comment type="caution">
    <text evidence="2">The sequence shown here is derived from an EMBL/GenBank/DDBJ whole genome shotgun (WGS) entry which is preliminary data.</text>
</comment>
<protein>
    <submittedName>
        <fullName evidence="2">Uncharacterized protein</fullName>
    </submittedName>
</protein>
<feature type="region of interest" description="Disordered" evidence="1">
    <location>
        <begin position="47"/>
        <end position="68"/>
    </location>
</feature>
<proteinExistence type="predicted"/>
<reference evidence="3" key="1">
    <citation type="journal article" date="2019" name="Int. J. Syst. Evol. Microbiol.">
        <title>The Global Catalogue of Microorganisms (GCM) 10K type strain sequencing project: providing services to taxonomists for standard genome sequencing and annotation.</title>
        <authorList>
            <consortium name="The Broad Institute Genomics Platform"/>
            <consortium name="The Broad Institute Genome Sequencing Center for Infectious Disease"/>
            <person name="Wu L."/>
            <person name="Ma J."/>
        </authorList>
    </citation>
    <scope>NUCLEOTIDE SEQUENCE [LARGE SCALE GENOMIC DNA]</scope>
    <source>
        <strain evidence="3">KCTC 52677</strain>
    </source>
</reference>
<accession>A0ABV7DDG3</accession>
<keyword evidence="3" id="KW-1185">Reference proteome</keyword>
<evidence type="ECO:0000313" key="2">
    <source>
        <dbReference type="EMBL" id="MFC3072529.1"/>
    </source>
</evidence>
<organism evidence="2 3">
    <name type="scientific">Shinella pollutisoli</name>
    <dbReference type="NCBI Taxonomy" id="2250594"/>
    <lineage>
        <taxon>Bacteria</taxon>
        <taxon>Pseudomonadati</taxon>
        <taxon>Pseudomonadota</taxon>
        <taxon>Alphaproteobacteria</taxon>
        <taxon>Hyphomicrobiales</taxon>
        <taxon>Rhizobiaceae</taxon>
        <taxon>Shinella</taxon>
    </lineage>
</organism>
<name>A0ABV7DDG3_9HYPH</name>
<evidence type="ECO:0000256" key="1">
    <source>
        <dbReference type="SAM" id="MobiDB-lite"/>
    </source>
</evidence>
<dbReference type="Proteomes" id="UP001595377">
    <property type="component" value="Unassembled WGS sequence"/>
</dbReference>